<reference evidence="7 8" key="1">
    <citation type="submission" date="2018-08" db="EMBL/GenBank/DDBJ databases">
        <title>A genome reference for cultivated species of the human gut microbiota.</title>
        <authorList>
            <person name="Zou Y."/>
            <person name="Xue W."/>
            <person name="Luo G."/>
        </authorList>
    </citation>
    <scope>NUCLEOTIDE SEQUENCE [LARGE SCALE GENOMIC DNA]</scope>
    <source>
        <strain evidence="3 11">AF25-21</strain>
        <strain evidence="2 7">AF29-2BH</strain>
        <strain evidence="6 9">AF39-4</strain>
        <strain evidence="5 8">AM27-32LB</strain>
        <strain evidence="4 10">AM29-25AC</strain>
    </source>
</reference>
<dbReference type="Gene3D" id="3.40.50.10140">
    <property type="entry name" value="Toll/interleukin-1 receptor homology (TIR) domain"/>
    <property type="match status" value="1"/>
</dbReference>
<proteinExistence type="predicted"/>
<organism evidence="4 10">
    <name type="scientific">Blautia obeum</name>
    <dbReference type="NCBI Taxonomy" id="40520"/>
    <lineage>
        <taxon>Bacteria</taxon>
        <taxon>Bacillati</taxon>
        <taxon>Bacillota</taxon>
        <taxon>Clostridia</taxon>
        <taxon>Lachnospirales</taxon>
        <taxon>Lachnospiraceae</taxon>
        <taxon>Blautia</taxon>
    </lineage>
</organism>
<evidence type="ECO:0000313" key="7">
    <source>
        <dbReference type="Proteomes" id="UP000283585"/>
    </source>
</evidence>
<accession>A0A396G9F7</accession>
<sequence length="329" mass="37854">MRIFISHSIKNEKIVLKFAEFLESINSEIEVFCSSERGSIGTGKNFVKTIFDELDACDLFIPVLSREYYESKFCMIELGVAYSYLIKKYESNGEDYIFPYALYPVTKSQALAGTPMMNIQVGEINNKEDIRSLLEYIDLERKIHVGTGANRKLHALITEIDQILLKNQNIIEMANIGTYFDDKIDFRCKEDIVKYSIKDNAIVVNYNMNPYERENVKYPNFISMVLGFPDKIDLGRYLDFSDGAEFNFLLTSFTNSLTRIFVEFKHSDGIRPLGTMEFQINYGENKIHIPLKKMQSKALGQIAEICFVIHPADVLEKEGMFQISEITIS</sequence>
<comment type="caution">
    <text evidence="4">The sequence shown here is derived from an EMBL/GenBank/DDBJ whole genome shotgun (WGS) entry which is preliminary data.</text>
</comment>
<evidence type="ECO:0000313" key="11">
    <source>
        <dbReference type="Proteomes" id="UP000285839"/>
    </source>
</evidence>
<dbReference type="RefSeq" id="WP_117639897.1">
    <property type="nucleotide sequence ID" value="NZ_CABJDZ010000001.1"/>
</dbReference>
<evidence type="ECO:0000313" key="8">
    <source>
        <dbReference type="Proteomes" id="UP000283928"/>
    </source>
</evidence>
<dbReference type="EMBL" id="QRUH01000002">
    <property type="protein sequence ID" value="RGR50339.1"/>
    <property type="molecule type" value="Genomic_DNA"/>
</dbReference>
<evidence type="ECO:0000313" key="2">
    <source>
        <dbReference type="EMBL" id="RGQ05540.1"/>
    </source>
</evidence>
<dbReference type="Pfam" id="PF13676">
    <property type="entry name" value="TIR_2"/>
    <property type="match status" value="1"/>
</dbReference>
<evidence type="ECO:0000313" key="4">
    <source>
        <dbReference type="EMBL" id="RHE15057.1"/>
    </source>
</evidence>
<dbReference type="Proteomes" id="UP000283928">
    <property type="component" value="Unassembled WGS sequence"/>
</dbReference>
<evidence type="ECO:0000313" key="10">
    <source>
        <dbReference type="Proteomes" id="UP000284644"/>
    </source>
</evidence>
<gene>
    <name evidence="6" type="ORF">DW040_04420</name>
    <name evidence="5" type="ORF">DW723_06080</name>
    <name evidence="4" type="ORF">DW767_04580</name>
    <name evidence="3" type="ORF">DWY46_02825</name>
    <name evidence="2" type="ORF">DWZ12_06490</name>
</gene>
<dbReference type="EMBL" id="QSJW01000002">
    <property type="protein sequence ID" value="RHE15057.1"/>
    <property type="molecule type" value="Genomic_DNA"/>
</dbReference>
<dbReference type="EMBL" id="QSKO01000006">
    <property type="protein sequence ID" value="RHE76217.1"/>
    <property type="molecule type" value="Genomic_DNA"/>
</dbReference>
<evidence type="ECO:0000313" key="6">
    <source>
        <dbReference type="EMBL" id="RHK98553.1"/>
    </source>
</evidence>
<dbReference type="EMBL" id="QRSS01000006">
    <property type="protein sequence ID" value="RGQ05540.1"/>
    <property type="molecule type" value="Genomic_DNA"/>
</dbReference>
<dbReference type="Proteomes" id="UP000285839">
    <property type="component" value="Unassembled WGS sequence"/>
</dbReference>
<dbReference type="Proteomes" id="UP000284267">
    <property type="component" value="Unassembled WGS sequence"/>
</dbReference>
<dbReference type="GO" id="GO:0007165">
    <property type="term" value="P:signal transduction"/>
    <property type="evidence" value="ECO:0007669"/>
    <property type="project" value="InterPro"/>
</dbReference>
<evidence type="ECO:0000313" key="9">
    <source>
        <dbReference type="Proteomes" id="UP000284267"/>
    </source>
</evidence>
<dbReference type="Proteomes" id="UP000283585">
    <property type="component" value="Unassembled WGS sequence"/>
</dbReference>
<name>A0A396G9F7_9FIRM</name>
<evidence type="ECO:0000313" key="5">
    <source>
        <dbReference type="EMBL" id="RHE76217.1"/>
    </source>
</evidence>
<evidence type="ECO:0000259" key="1">
    <source>
        <dbReference type="Pfam" id="PF13676"/>
    </source>
</evidence>
<dbReference type="Proteomes" id="UP000284644">
    <property type="component" value="Unassembled WGS sequence"/>
</dbReference>
<evidence type="ECO:0000313" key="3">
    <source>
        <dbReference type="EMBL" id="RGR50339.1"/>
    </source>
</evidence>
<keyword evidence="4" id="KW-0675">Receptor</keyword>
<dbReference type="InterPro" id="IPR000157">
    <property type="entry name" value="TIR_dom"/>
</dbReference>
<dbReference type="InterPro" id="IPR035897">
    <property type="entry name" value="Toll_tir_struct_dom_sf"/>
</dbReference>
<feature type="domain" description="TIR" evidence="1">
    <location>
        <begin position="3"/>
        <end position="103"/>
    </location>
</feature>
<protein>
    <submittedName>
        <fullName evidence="4">Toll/interleukin-1 receptor domain-containing protein</fullName>
    </submittedName>
</protein>
<dbReference type="AlphaFoldDB" id="A0A396G9F7"/>
<dbReference type="EMBL" id="QROE01000001">
    <property type="protein sequence ID" value="RHK98553.1"/>
    <property type="molecule type" value="Genomic_DNA"/>
</dbReference>
<dbReference type="SUPFAM" id="SSF52200">
    <property type="entry name" value="Toll/Interleukin receptor TIR domain"/>
    <property type="match status" value="1"/>
</dbReference>